<reference evidence="2 3" key="1">
    <citation type="submission" date="2014-01" db="EMBL/GenBank/DDBJ databases">
        <title>Roseivivax halodurans JCM 10272 Genome Sequencing.</title>
        <authorList>
            <person name="Lai Q."/>
            <person name="Li G."/>
            <person name="Shao Z."/>
        </authorList>
    </citation>
    <scope>NUCLEOTIDE SEQUENCE [LARGE SCALE GENOMIC DNA]</scope>
    <source>
        <strain evidence="2 3">JCM 10272</strain>
    </source>
</reference>
<dbReference type="RefSeq" id="WP_051489662.1">
    <property type="nucleotide sequence ID" value="NZ_JALZ01000058.1"/>
</dbReference>
<accession>X7EA32</accession>
<dbReference type="Proteomes" id="UP000022447">
    <property type="component" value="Unassembled WGS sequence"/>
</dbReference>
<name>X7EA32_9RHOB</name>
<dbReference type="PROSITE" id="PS50830">
    <property type="entry name" value="TNASE_3"/>
    <property type="match status" value="1"/>
</dbReference>
<sequence length="150" mass="15978">MTRPSLQQVGWLVGPAALLLGAVLLNQPHTPPRPAQSVTGPVAVTAAALRVIDGDTVEFQGLNYRLTGYDTPEVRNAACEIEKALGNRATARLQAMIDAASSMELRVKAGRDRYGRGLGSLLVDGQDVGDVLIAESLARRYHGGQRSGWC</sequence>
<dbReference type="AlphaFoldDB" id="X7EA32"/>
<dbReference type="EMBL" id="JALZ01000058">
    <property type="protein sequence ID" value="ETX12730.1"/>
    <property type="molecule type" value="Genomic_DNA"/>
</dbReference>
<dbReference type="SUPFAM" id="SSF50199">
    <property type="entry name" value="Staphylococcal nuclease"/>
    <property type="match status" value="1"/>
</dbReference>
<dbReference type="InterPro" id="IPR035437">
    <property type="entry name" value="SNase_OB-fold_sf"/>
</dbReference>
<organism evidence="2 3">
    <name type="scientific">Roseivivax halodurans JCM 10272</name>
    <dbReference type="NCBI Taxonomy" id="1449350"/>
    <lineage>
        <taxon>Bacteria</taxon>
        <taxon>Pseudomonadati</taxon>
        <taxon>Pseudomonadota</taxon>
        <taxon>Alphaproteobacteria</taxon>
        <taxon>Rhodobacterales</taxon>
        <taxon>Roseobacteraceae</taxon>
        <taxon>Roseivivax</taxon>
    </lineage>
</organism>
<feature type="domain" description="TNase-like" evidence="1">
    <location>
        <begin position="42"/>
        <end position="141"/>
    </location>
</feature>
<evidence type="ECO:0000259" key="1">
    <source>
        <dbReference type="PROSITE" id="PS50830"/>
    </source>
</evidence>
<keyword evidence="3" id="KW-1185">Reference proteome</keyword>
<protein>
    <recommendedName>
        <fullName evidence="1">TNase-like domain-containing protein</fullName>
    </recommendedName>
</protein>
<proteinExistence type="predicted"/>
<comment type="caution">
    <text evidence="2">The sequence shown here is derived from an EMBL/GenBank/DDBJ whole genome shotgun (WGS) entry which is preliminary data.</text>
</comment>
<gene>
    <name evidence="2" type="ORF">OCH239_17440</name>
</gene>
<dbReference type="InterPro" id="IPR016071">
    <property type="entry name" value="Staphylococal_nuclease_OB-fold"/>
</dbReference>
<dbReference type="eggNOG" id="COG1525">
    <property type="taxonomic scope" value="Bacteria"/>
</dbReference>
<dbReference type="Pfam" id="PF00565">
    <property type="entry name" value="SNase"/>
    <property type="match status" value="1"/>
</dbReference>
<dbReference type="Gene3D" id="2.40.50.90">
    <property type="match status" value="1"/>
</dbReference>
<dbReference type="STRING" id="1449350.OCH239_17440"/>
<evidence type="ECO:0000313" key="3">
    <source>
        <dbReference type="Proteomes" id="UP000022447"/>
    </source>
</evidence>
<dbReference type="OrthoDB" id="9792155at2"/>
<evidence type="ECO:0000313" key="2">
    <source>
        <dbReference type="EMBL" id="ETX12730.1"/>
    </source>
</evidence>